<proteinExistence type="inferred from homology"/>
<dbReference type="AlphaFoldDB" id="A0A7W7PFM5"/>
<evidence type="ECO:0000313" key="12">
    <source>
        <dbReference type="Proteomes" id="UP000556436"/>
    </source>
</evidence>
<feature type="binding site" evidence="9">
    <location>
        <position position="298"/>
    </location>
    <ligand>
        <name>D-dopa</name>
        <dbReference type="ChEBI" id="CHEBI:149689"/>
    </ligand>
</feature>
<dbReference type="SUPFAM" id="SSF54373">
    <property type="entry name" value="FAD-linked reductases, C-terminal domain"/>
    <property type="match status" value="1"/>
</dbReference>
<dbReference type="Gene3D" id="3.30.9.10">
    <property type="entry name" value="D-Amino Acid Oxidase, subunit A, domain 2"/>
    <property type="match status" value="1"/>
</dbReference>
<comment type="catalytic activity">
    <reaction evidence="8">
        <text>a D-alpha-amino acid + O2 + H2O = a 2-oxocarboxylate + H2O2 + NH4(+)</text>
        <dbReference type="Rhea" id="RHEA:21816"/>
        <dbReference type="ChEBI" id="CHEBI:15377"/>
        <dbReference type="ChEBI" id="CHEBI:15379"/>
        <dbReference type="ChEBI" id="CHEBI:16240"/>
        <dbReference type="ChEBI" id="CHEBI:28938"/>
        <dbReference type="ChEBI" id="CHEBI:35179"/>
        <dbReference type="ChEBI" id="CHEBI:59871"/>
        <dbReference type="EC" id="1.4.3.3"/>
    </reaction>
    <physiologicalReaction direction="left-to-right" evidence="8">
        <dbReference type="Rhea" id="RHEA:21817"/>
    </physiologicalReaction>
</comment>
<feature type="binding site" evidence="9">
    <location>
        <begin position="40"/>
        <end position="41"/>
    </location>
    <ligand>
        <name>FAD</name>
        <dbReference type="ChEBI" id="CHEBI:57692"/>
    </ligand>
</feature>
<evidence type="ECO:0000256" key="9">
    <source>
        <dbReference type="PIRSR" id="PIRSR000189-1"/>
    </source>
</evidence>
<dbReference type="GO" id="GO:0003884">
    <property type="term" value="F:D-amino-acid oxidase activity"/>
    <property type="evidence" value="ECO:0007669"/>
    <property type="project" value="UniProtKB-EC"/>
</dbReference>
<keyword evidence="12" id="KW-1185">Reference proteome</keyword>
<feature type="binding site" evidence="9">
    <location>
        <position position="216"/>
    </location>
    <ligand>
        <name>D-dopa</name>
        <dbReference type="ChEBI" id="CHEBI:149689"/>
    </ligand>
</feature>
<feature type="binding site" evidence="9">
    <location>
        <begin position="297"/>
        <end position="302"/>
    </location>
    <ligand>
        <name>FAD</name>
        <dbReference type="ChEBI" id="CHEBI:57692"/>
    </ligand>
</feature>
<gene>
    <name evidence="11" type="ORF">FHS38_004313</name>
</gene>
<evidence type="ECO:0000256" key="7">
    <source>
        <dbReference type="ARBA" id="ARBA00039751"/>
    </source>
</evidence>
<comment type="cofactor">
    <cofactor evidence="1 9">
        <name>FAD</name>
        <dbReference type="ChEBI" id="CHEBI:57692"/>
    </cofactor>
</comment>
<dbReference type="GO" id="GO:0019478">
    <property type="term" value="P:D-amino acid catabolic process"/>
    <property type="evidence" value="ECO:0007669"/>
    <property type="project" value="TreeGrafter"/>
</dbReference>
<protein>
    <recommendedName>
        <fullName evidence="7">D-amino-acid oxidase</fullName>
        <ecNumber evidence="6">1.4.3.3</ecNumber>
    </recommendedName>
</protein>
<accession>A0A7W7PFM5</accession>
<dbReference type="Gene3D" id="3.40.50.720">
    <property type="entry name" value="NAD(P)-binding Rossmann-like Domain"/>
    <property type="match status" value="1"/>
</dbReference>
<keyword evidence="4 9" id="KW-0274">FAD</keyword>
<evidence type="ECO:0000256" key="4">
    <source>
        <dbReference type="ARBA" id="ARBA00022827"/>
    </source>
</evidence>
<keyword evidence="3" id="KW-0285">Flavoprotein</keyword>
<evidence type="ECO:0000256" key="6">
    <source>
        <dbReference type="ARBA" id="ARBA00039101"/>
    </source>
</evidence>
<dbReference type="PANTHER" id="PTHR11530:SF11">
    <property type="entry name" value="D-ASPARTATE OXIDASE"/>
    <property type="match status" value="1"/>
</dbReference>
<dbReference type="PANTHER" id="PTHR11530">
    <property type="entry name" value="D-AMINO ACID OXIDASE"/>
    <property type="match status" value="1"/>
</dbReference>
<dbReference type="PIRSF" id="PIRSF000189">
    <property type="entry name" value="D-aa_oxidase"/>
    <property type="match status" value="1"/>
</dbReference>
<dbReference type="SUPFAM" id="SSF51971">
    <property type="entry name" value="Nucleotide-binding domain"/>
    <property type="match status" value="1"/>
</dbReference>
<dbReference type="PROSITE" id="PS00677">
    <property type="entry name" value="DAO"/>
    <property type="match status" value="1"/>
</dbReference>
<dbReference type="EC" id="1.4.3.3" evidence="6"/>
<comment type="caution">
    <text evidence="11">The sequence shown here is derived from an EMBL/GenBank/DDBJ whole genome shotgun (WGS) entry which is preliminary data.</text>
</comment>
<evidence type="ECO:0000259" key="10">
    <source>
        <dbReference type="Pfam" id="PF01266"/>
    </source>
</evidence>
<evidence type="ECO:0000256" key="8">
    <source>
        <dbReference type="ARBA" id="ARBA00049547"/>
    </source>
</evidence>
<name>A0A7W7PFM5_STRNE</name>
<dbReference type="InterPro" id="IPR006181">
    <property type="entry name" value="D-amino_acid_oxidase_CS"/>
</dbReference>
<evidence type="ECO:0000256" key="2">
    <source>
        <dbReference type="ARBA" id="ARBA00006730"/>
    </source>
</evidence>
<evidence type="ECO:0000256" key="5">
    <source>
        <dbReference type="ARBA" id="ARBA00023002"/>
    </source>
</evidence>
<feature type="binding site" evidence="9">
    <location>
        <position position="271"/>
    </location>
    <ligand>
        <name>D-dopa</name>
        <dbReference type="ChEBI" id="CHEBI:149689"/>
    </ligand>
</feature>
<keyword evidence="5 11" id="KW-0560">Oxidoreductase</keyword>
<dbReference type="GO" id="GO:0005737">
    <property type="term" value="C:cytoplasm"/>
    <property type="evidence" value="ECO:0007669"/>
    <property type="project" value="TreeGrafter"/>
</dbReference>
<dbReference type="RefSeq" id="WP_184735732.1">
    <property type="nucleotide sequence ID" value="NZ_BMRW01000007.1"/>
</dbReference>
<feature type="binding site" evidence="9">
    <location>
        <position position="155"/>
    </location>
    <ligand>
        <name>FAD</name>
        <dbReference type="ChEBI" id="CHEBI:57692"/>
    </ligand>
</feature>
<dbReference type="EMBL" id="JACHJG010000009">
    <property type="protein sequence ID" value="MBB4888244.1"/>
    <property type="molecule type" value="Genomic_DNA"/>
</dbReference>
<dbReference type="GO" id="GO:0071949">
    <property type="term" value="F:FAD binding"/>
    <property type="evidence" value="ECO:0007669"/>
    <property type="project" value="InterPro"/>
</dbReference>
<dbReference type="InterPro" id="IPR006076">
    <property type="entry name" value="FAD-dep_OxRdtase"/>
</dbReference>
<sequence>MASDVIVIGAGVIGLTSAVVLAERGRRVEVWSREPAVDTTSAVAGGLWWPYRIEPEAAAGEWALQSLREMSELAARPADTGVRMVAGTHAEIGPADLGPWAARVPGLRAAGAGELPAGYGHGLRARIPLLDMPTHLGYLHRRLAAAGGTVTACTVASLAEAGRAAGTVVNCTGLGARDLVPDPDVHPVRGQIVVVGNPGVTEWFAAAAHDAADILYVLPQPYGVVLGGTALDHVWDRTPTPAVAEAIVARCARVYPALAHAPVLAHKVGLRPARSRVRLEAARLPGGARLIHNYGHGGAGVTVSWGCALAAAELSEG</sequence>
<reference evidence="11 12" key="1">
    <citation type="submission" date="2020-08" db="EMBL/GenBank/DDBJ databases">
        <title>Genomic Encyclopedia of Type Strains, Phase III (KMG-III): the genomes of soil and plant-associated and newly described type strains.</title>
        <authorList>
            <person name="Whitman W."/>
        </authorList>
    </citation>
    <scope>NUCLEOTIDE SEQUENCE [LARGE SCALE GENOMIC DNA]</scope>
    <source>
        <strain evidence="11 12">CECT 3265</strain>
    </source>
</reference>
<evidence type="ECO:0000313" key="11">
    <source>
        <dbReference type="EMBL" id="MBB4888244.1"/>
    </source>
</evidence>
<comment type="similarity">
    <text evidence="2">Belongs to the DAMOX/DASOX family.</text>
</comment>
<feature type="domain" description="FAD dependent oxidoreductase" evidence="10">
    <location>
        <begin position="4"/>
        <end position="314"/>
    </location>
</feature>
<dbReference type="InterPro" id="IPR023209">
    <property type="entry name" value="DAO"/>
</dbReference>
<evidence type="ECO:0000256" key="1">
    <source>
        <dbReference type="ARBA" id="ARBA00001974"/>
    </source>
</evidence>
<feature type="binding site" evidence="9">
    <location>
        <position position="172"/>
    </location>
    <ligand>
        <name>FAD</name>
        <dbReference type="ChEBI" id="CHEBI:57692"/>
    </ligand>
</feature>
<organism evidence="11 12">
    <name type="scientific">Streptomyces netropsis</name>
    <name type="common">Streptoverticillium netropsis</name>
    <dbReference type="NCBI Taxonomy" id="55404"/>
    <lineage>
        <taxon>Bacteria</taxon>
        <taxon>Bacillati</taxon>
        <taxon>Actinomycetota</taxon>
        <taxon>Actinomycetes</taxon>
        <taxon>Kitasatosporales</taxon>
        <taxon>Streptomycetaceae</taxon>
        <taxon>Streptomyces</taxon>
    </lineage>
</organism>
<dbReference type="Pfam" id="PF01266">
    <property type="entry name" value="DAO"/>
    <property type="match status" value="1"/>
</dbReference>
<evidence type="ECO:0000256" key="3">
    <source>
        <dbReference type="ARBA" id="ARBA00022630"/>
    </source>
</evidence>
<dbReference type="Proteomes" id="UP000556436">
    <property type="component" value="Unassembled WGS sequence"/>
</dbReference>